<dbReference type="SUPFAM" id="SSF47616">
    <property type="entry name" value="GST C-terminal domain-like"/>
    <property type="match status" value="1"/>
</dbReference>
<evidence type="ECO:0000256" key="7">
    <source>
        <dbReference type="ARBA" id="ARBA00022585"/>
    </source>
</evidence>
<evidence type="ECO:0000256" key="15">
    <source>
        <dbReference type="ARBA" id="ARBA00023930"/>
    </source>
</evidence>
<keyword evidence="12" id="KW-0472">Membrane</keyword>
<organism evidence="20">
    <name type="scientific">Tetraselmis sp. GSL018</name>
    <dbReference type="NCBI Taxonomy" id="582737"/>
    <lineage>
        <taxon>Eukaryota</taxon>
        <taxon>Viridiplantae</taxon>
        <taxon>Chlorophyta</taxon>
        <taxon>core chlorophytes</taxon>
        <taxon>Chlorodendrophyceae</taxon>
        <taxon>Chlorodendrales</taxon>
        <taxon>Chlorodendraceae</taxon>
        <taxon>Tetraselmis</taxon>
    </lineage>
</organism>
<keyword evidence="14" id="KW-0413">Isomerase</keyword>
<dbReference type="GO" id="GO:0005739">
    <property type="term" value="C:mitochondrion"/>
    <property type="evidence" value="ECO:0007669"/>
    <property type="project" value="TreeGrafter"/>
</dbReference>
<comment type="pathway">
    <text evidence="1">Lipid metabolism; prostaglandin biosynthesis.</text>
</comment>
<protein>
    <recommendedName>
        <fullName evidence="4">Prostaglandin E synthase 2</fullName>
        <ecNumber evidence="3">5.3.99.3</ecNumber>
    </recommendedName>
    <alternativeName>
        <fullName evidence="17">Microsomal prostaglandin E synthase 2</fullName>
    </alternativeName>
</protein>
<evidence type="ECO:0000256" key="8">
    <source>
        <dbReference type="ARBA" id="ARBA00022692"/>
    </source>
</evidence>
<dbReference type="GO" id="GO:0001516">
    <property type="term" value="P:prostaglandin biosynthetic process"/>
    <property type="evidence" value="ECO:0007669"/>
    <property type="project" value="UniProtKB-UniPathway"/>
</dbReference>
<dbReference type="Gene3D" id="1.20.1050.10">
    <property type="match status" value="1"/>
</dbReference>
<evidence type="ECO:0000256" key="6">
    <source>
        <dbReference type="ARBA" id="ARBA00022516"/>
    </source>
</evidence>
<feature type="domain" description="GST N-terminal" evidence="19">
    <location>
        <begin position="97"/>
        <end position="173"/>
    </location>
</feature>
<accession>A0A061R5J2</accession>
<evidence type="ECO:0000256" key="10">
    <source>
        <dbReference type="ARBA" id="ARBA00022989"/>
    </source>
</evidence>
<keyword evidence="13" id="KW-0275">Fatty acid biosynthesis</keyword>
<dbReference type="GO" id="GO:0050220">
    <property type="term" value="F:prostaglandin-E synthase activity"/>
    <property type="evidence" value="ECO:0007669"/>
    <property type="project" value="UniProtKB-EC"/>
</dbReference>
<gene>
    <name evidence="20" type="primary">PTGES</name>
    <name evidence="20" type="ORF">TSPGSL018_11601</name>
</gene>
<evidence type="ECO:0000256" key="13">
    <source>
        <dbReference type="ARBA" id="ARBA00023160"/>
    </source>
</evidence>
<evidence type="ECO:0000256" key="2">
    <source>
        <dbReference type="ARBA" id="ARBA00007409"/>
    </source>
</evidence>
<dbReference type="EMBL" id="GBEZ01019283">
    <property type="protein sequence ID" value="JAC67253.1"/>
    <property type="molecule type" value="Transcribed_RNA"/>
</dbReference>
<evidence type="ECO:0000256" key="16">
    <source>
        <dbReference type="ARBA" id="ARBA00023931"/>
    </source>
</evidence>
<dbReference type="PANTHER" id="PTHR12782:SF5">
    <property type="entry name" value="PROSTAGLANDIN E SYNTHASE 2"/>
    <property type="match status" value="1"/>
</dbReference>
<dbReference type="UniPathway" id="UPA00662"/>
<dbReference type="SUPFAM" id="SSF52833">
    <property type="entry name" value="Thioredoxin-like"/>
    <property type="match status" value="1"/>
</dbReference>
<evidence type="ECO:0000256" key="1">
    <source>
        <dbReference type="ARBA" id="ARBA00004702"/>
    </source>
</evidence>
<dbReference type="SFLD" id="SFLDS00019">
    <property type="entry name" value="Glutathione_Transferase_(cytos"/>
    <property type="match status" value="1"/>
</dbReference>
<dbReference type="PROSITE" id="PS50404">
    <property type="entry name" value="GST_NTER"/>
    <property type="match status" value="1"/>
</dbReference>
<dbReference type="PANTHER" id="PTHR12782">
    <property type="entry name" value="MICROSOMAL PROSTAGLANDIN E SYNTHASE-2"/>
    <property type="match status" value="1"/>
</dbReference>
<dbReference type="InterPro" id="IPR040079">
    <property type="entry name" value="Glutathione_S-Trfase"/>
</dbReference>
<sequence>MNVSNFLWRRGLTSVLASRSSGSLACTWRCLSSPAADMSCSSPAIQDRPGEKNPFSAFAAGGVFLGAALACSNGSSQLFVHADADAPVTSHSPDSQSGIVLYQYTVCPFCCKTKAVLDYYKVPYRTVEVNPLTKKEIKWSDYKKVPVLVMDGKQYNDSTYITEEIKARFGSVEPSKKTGWLGGVMGGSAPQKEEATEEEMKWRKWVDEWLVRVITTNIYRTWGESVGSFDYITKNSMGWGPVERTAARYVGAVGMYFIAGKMKKKYSIEGDDRAHLYKALDDWVAAVGGSSFMGGDKPELSDLYVFGVLKAIEGTETFKDAMANTRIQDWFVRMADVVGESSRVES</sequence>
<comment type="similarity">
    <text evidence="2">Belongs to the GST superfamily.</text>
</comment>
<keyword evidence="10" id="KW-1133">Transmembrane helix</keyword>
<keyword evidence="8" id="KW-0812">Transmembrane</keyword>
<evidence type="ECO:0000256" key="12">
    <source>
        <dbReference type="ARBA" id="ARBA00023136"/>
    </source>
</evidence>
<evidence type="ECO:0000256" key="3">
    <source>
        <dbReference type="ARBA" id="ARBA00012203"/>
    </source>
</evidence>
<dbReference type="CDD" id="cd03197">
    <property type="entry name" value="GST_C_mPGES2"/>
    <property type="match status" value="1"/>
</dbReference>
<dbReference type="InterPro" id="IPR036249">
    <property type="entry name" value="Thioredoxin-like_sf"/>
</dbReference>
<evidence type="ECO:0000313" key="20">
    <source>
        <dbReference type="EMBL" id="JAC67253.1"/>
    </source>
</evidence>
<evidence type="ECO:0000256" key="5">
    <source>
        <dbReference type="ARBA" id="ARBA00022501"/>
    </source>
</evidence>
<keyword evidence="11" id="KW-0443">Lipid metabolism</keyword>
<dbReference type="InterPro" id="IPR011767">
    <property type="entry name" value="GLR_AS"/>
</dbReference>
<evidence type="ECO:0000256" key="14">
    <source>
        <dbReference type="ARBA" id="ARBA00023235"/>
    </source>
</evidence>
<keyword evidence="6" id="KW-0444">Lipid biosynthesis</keyword>
<name>A0A061R5J2_9CHLO</name>
<dbReference type="Pfam" id="PF13417">
    <property type="entry name" value="GST_N_3"/>
    <property type="match status" value="1"/>
</dbReference>
<evidence type="ECO:0000259" key="19">
    <source>
        <dbReference type="PROSITE" id="PS50404"/>
    </source>
</evidence>
<dbReference type="InterPro" id="IPR034334">
    <property type="entry name" value="PGES2"/>
</dbReference>
<evidence type="ECO:0000256" key="17">
    <source>
        <dbReference type="ARBA" id="ARBA00031041"/>
    </source>
</evidence>
<dbReference type="SFLD" id="SFLDG01182">
    <property type="entry name" value="Prostaglandin_E_synthase_like"/>
    <property type="match status" value="1"/>
</dbReference>
<keyword evidence="7" id="KW-0643">Prostaglandin biosynthesis</keyword>
<dbReference type="EC" id="5.3.99.3" evidence="3"/>
<evidence type="ECO:0000256" key="11">
    <source>
        <dbReference type="ARBA" id="ARBA00023098"/>
    </source>
</evidence>
<dbReference type="PROSITE" id="PS00195">
    <property type="entry name" value="GLUTAREDOXIN_1"/>
    <property type="match status" value="1"/>
</dbReference>
<evidence type="ECO:0000256" key="9">
    <source>
        <dbReference type="ARBA" id="ARBA00022832"/>
    </source>
</evidence>
<comment type="subcellular location">
    <subcellularLocation>
        <location evidence="18">Endomembrane system</location>
        <topology evidence="18">Single-pass membrane protein</topology>
    </subcellularLocation>
</comment>
<keyword evidence="5" id="KW-0644">Prostaglandin metabolism</keyword>
<dbReference type="SFLD" id="SFLDG01203">
    <property type="entry name" value="Prostaglandin_E_synthase_like1"/>
    <property type="match status" value="1"/>
</dbReference>
<dbReference type="InterPro" id="IPR004045">
    <property type="entry name" value="Glutathione_S-Trfase_N"/>
</dbReference>
<keyword evidence="9" id="KW-0276">Fatty acid metabolism</keyword>
<evidence type="ECO:0000256" key="4">
    <source>
        <dbReference type="ARBA" id="ARBA00019474"/>
    </source>
</evidence>
<evidence type="ECO:0000256" key="18">
    <source>
        <dbReference type="ARBA" id="ARBA00037847"/>
    </source>
</evidence>
<comment type="catalytic activity">
    <reaction evidence="15">
        <text>prostaglandin H2 = (12S)-hydroxy-(5Z,8E,10E)-heptadecatrienoate + malonaldehyde</text>
        <dbReference type="Rhea" id="RHEA:48644"/>
        <dbReference type="ChEBI" id="CHEBI:57405"/>
        <dbReference type="ChEBI" id="CHEBI:90694"/>
        <dbReference type="ChEBI" id="CHEBI:566274"/>
    </reaction>
    <physiologicalReaction direction="left-to-right" evidence="15">
        <dbReference type="Rhea" id="RHEA:48645"/>
    </physiologicalReaction>
</comment>
<dbReference type="InterPro" id="IPR034335">
    <property type="entry name" value="PGES2_C"/>
</dbReference>
<comment type="catalytic activity">
    <reaction evidence="16">
        <text>prostaglandin H2 = prostaglandin E2</text>
        <dbReference type="Rhea" id="RHEA:12893"/>
        <dbReference type="ChEBI" id="CHEBI:57405"/>
        <dbReference type="ChEBI" id="CHEBI:606564"/>
        <dbReference type="EC" id="5.3.99.3"/>
    </reaction>
    <physiologicalReaction direction="left-to-right" evidence="16">
        <dbReference type="Rhea" id="RHEA:12894"/>
    </physiologicalReaction>
</comment>
<reference evidence="20" key="1">
    <citation type="submission" date="2014-05" db="EMBL/GenBank/DDBJ databases">
        <title>The transcriptome of the halophilic microalga Tetraselmis sp. GSL018 isolated from the Great Salt Lake, Utah.</title>
        <authorList>
            <person name="Jinkerson R.E."/>
            <person name="D'Adamo S."/>
            <person name="Posewitz M.C."/>
        </authorList>
    </citation>
    <scope>NUCLEOTIDE SEQUENCE</scope>
    <source>
        <strain evidence="20">GSL018</strain>
    </source>
</reference>
<dbReference type="GO" id="GO:0012505">
    <property type="term" value="C:endomembrane system"/>
    <property type="evidence" value="ECO:0007669"/>
    <property type="project" value="UniProtKB-SubCell"/>
</dbReference>
<proteinExistence type="inferred from homology"/>
<dbReference type="Gene3D" id="3.40.30.10">
    <property type="entry name" value="Glutaredoxin"/>
    <property type="match status" value="1"/>
</dbReference>
<dbReference type="PROSITE" id="PS51354">
    <property type="entry name" value="GLUTAREDOXIN_2"/>
    <property type="match status" value="1"/>
</dbReference>
<dbReference type="InterPro" id="IPR036282">
    <property type="entry name" value="Glutathione-S-Trfase_C_sf"/>
</dbReference>
<dbReference type="AlphaFoldDB" id="A0A061R5J2"/>